<dbReference type="CDD" id="cd09019">
    <property type="entry name" value="galactose_mutarotase_like"/>
    <property type="match status" value="1"/>
</dbReference>
<evidence type="ECO:0000256" key="6">
    <source>
        <dbReference type="ARBA" id="ARBA00033373"/>
    </source>
</evidence>
<evidence type="ECO:0000256" key="5">
    <source>
        <dbReference type="ARBA" id="ARBA00032300"/>
    </source>
</evidence>
<sequence length="339" mass="39393">MMFTRVEHQRNGLDLIKIDNDEAKIVFTNYGARIVSWKYEDNNIVLGNVVEADEFYRENPFYFGASVGRYGGRIADGKFELEDQTYQLEQNDPPNHLHGGSNGIDHHFFDYEIKDENGGYIQIIFTTTIKEADDHYPGDIKLKIIHTYDIDNRWSIEYYAESDQTTLFNPTNHVYFNLNRDNKEVDNHYFTSDKLNIHLLNDQNLPEAASSLDLVDLFNKNKIRLTEMFESDNVDLKKQMQTYNGLDHPFSIGDELLVENSQFLLKMKTDMPNVVVFTFNDTSSWKSDMNIYKAHSGFTLEAQNLPNDINLLGKDAPSILQKDQAFYSRTTYQIIEKLL</sequence>
<comment type="similarity">
    <text evidence="1">Belongs to the aldose epimerase family.</text>
</comment>
<evidence type="ECO:0000256" key="2">
    <source>
        <dbReference type="ARBA" id="ARBA00014165"/>
    </source>
</evidence>
<accession>A0AB37H767</accession>
<dbReference type="GO" id="GO:0030246">
    <property type="term" value="F:carbohydrate binding"/>
    <property type="evidence" value="ECO:0007669"/>
    <property type="project" value="InterPro"/>
</dbReference>
<evidence type="ECO:0000256" key="4">
    <source>
        <dbReference type="ARBA" id="ARBA00023277"/>
    </source>
</evidence>
<evidence type="ECO:0000256" key="1">
    <source>
        <dbReference type="ARBA" id="ARBA00006206"/>
    </source>
</evidence>
<name>A0AB37H767_9STAP</name>
<protein>
    <recommendedName>
        <fullName evidence="2">Aldose 1-epimerase</fullName>
    </recommendedName>
    <alternativeName>
        <fullName evidence="6">Galactose mutarotase</fullName>
    </alternativeName>
    <alternativeName>
        <fullName evidence="5">Type-1 mutarotase</fullName>
    </alternativeName>
</protein>
<dbReference type="AlphaFoldDB" id="A0AB37H767"/>
<dbReference type="PANTHER" id="PTHR10091:SF0">
    <property type="entry name" value="GALACTOSE MUTAROTASE"/>
    <property type="match status" value="1"/>
</dbReference>
<dbReference type="PANTHER" id="PTHR10091">
    <property type="entry name" value="ALDOSE-1-EPIMERASE"/>
    <property type="match status" value="1"/>
</dbReference>
<keyword evidence="3" id="KW-0413">Isomerase</keyword>
<dbReference type="GO" id="GO:0005737">
    <property type="term" value="C:cytoplasm"/>
    <property type="evidence" value="ECO:0007669"/>
    <property type="project" value="TreeGrafter"/>
</dbReference>
<organism evidence="7 8">
    <name type="scientific">Staphylococcus condimenti</name>
    <dbReference type="NCBI Taxonomy" id="70255"/>
    <lineage>
        <taxon>Bacteria</taxon>
        <taxon>Bacillati</taxon>
        <taxon>Bacillota</taxon>
        <taxon>Bacilli</taxon>
        <taxon>Bacillales</taxon>
        <taxon>Staphylococcaceae</taxon>
        <taxon>Staphylococcus</taxon>
    </lineage>
</organism>
<keyword evidence="4" id="KW-0119">Carbohydrate metabolism</keyword>
<dbReference type="EMBL" id="CP068073">
    <property type="protein sequence ID" value="QQS81773.1"/>
    <property type="molecule type" value="Genomic_DNA"/>
</dbReference>
<gene>
    <name evidence="7" type="ORF">I6J05_07515</name>
</gene>
<proteinExistence type="inferred from homology"/>
<dbReference type="GO" id="GO:0033499">
    <property type="term" value="P:galactose catabolic process via UDP-galactose, Leloir pathway"/>
    <property type="evidence" value="ECO:0007669"/>
    <property type="project" value="TreeGrafter"/>
</dbReference>
<evidence type="ECO:0000313" key="7">
    <source>
        <dbReference type="EMBL" id="QQS81773.1"/>
    </source>
</evidence>
<dbReference type="GO" id="GO:0004034">
    <property type="term" value="F:aldose 1-epimerase activity"/>
    <property type="evidence" value="ECO:0007669"/>
    <property type="project" value="TreeGrafter"/>
</dbReference>
<dbReference type="Proteomes" id="UP000595942">
    <property type="component" value="Chromosome"/>
</dbReference>
<dbReference type="InterPro" id="IPR047215">
    <property type="entry name" value="Galactose_mutarotase-like"/>
</dbReference>
<dbReference type="Gene3D" id="2.70.98.10">
    <property type="match status" value="1"/>
</dbReference>
<dbReference type="InterPro" id="IPR011013">
    <property type="entry name" value="Gal_mutarotase_sf_dom"/>
</dbReference>
<reference evidence="7 8" key="1">
    <citation type="submission" date="2021-01" db="EMBL/GenBank/DDBJ databases">
        <title>FDA dAtabase for Regulatory Grade micrObial Sequences (FDA-ARGOS): Supporting development and validation of Infectious Disease Dx tests.</title>
        <authorList>
            <person name="Sproer C."/>
            <person name="Gronow S."/>
            <person name="Severitt S."/>
            <person name="Schroder I."/>
            <person name="Tallon L."/>
            <person name="Sadzewicz L."/>
            <person name="Zhao X."/>
            <person name="Boylan J."/>
            <person name="Ott S."/>
            <person name="Bowen H."/>
            <person name="Vavikolanu K."/>
            <person name="Mehta A."/>
            <person name="Aluvathingal J."/>
            <person name="Nadendla S."/>
            <person name="Lowell S."/>
            <person name="Myers T."/>
            <person name="Yan Y."/>
            <person name="Sichtig H."/>
        </authorList>
    </citation>
    <scope>NUCLEOTIDE SEQUENCE [LARGE SCALE GENOMIC DNA]</scope>
    <source>
        <strain evidence="7 8">FDAARGOS_1148</strain>
    </source>
</reference>
<dbReference type="GO" id="GO:0006006">
    <property type="term" value="P:glucose metabolic process"/>
    <property type="evidence" value="ECO:0007669"/>
    <property type="project" value="TreeGrafter"/>
</dbReference>
<dbReference type="Pfam" id="PF01263">
    <property type="entry name" value="Aldose_epim"/>
    <property type="match status" value="1"/>
</dbReference>
<evidence type="ECO:0000313" key="8">
    <source>
        <dbReference type="Proteomes" id="UP000595942"/>
    </source>
</evidence>
<dbReference type="InterPro" id="IPR014718">
    <property type="entry name" value="GH-type_carb-bd"/>
</dbReference>
<dbReference type="InterPro" id="IPR008183">
    <property type="entry name" value="Aldose_1/G6P_1-epimerase"/>
</dbReference>
<keyword evidence="8" id="KW-1185">Reference proteome</keyword>
<dbReference type="SUPFAM" id="SSF74650">
    <property type="entry name" value="Galactose mutarotase-like"/>
    <property type="match status" value="1"/>
</dbReference>
<evidence type="ECO:0000256" key="3">
    <source>
        <dbReference type="ARBA" id="ARBA00023235"/>
    </source>
</evidence>
<dbReference type="PROSITE" id="PS00545">
    <property type="entry name" value="ALDOSE_1_EPIMERASE"/>
    <property type="match status" value="1"/>
</dbReference>
<dbReference type="InterPro" id="IPR018052">
    <property type="entry name" value="Ald1_epimerase_CS"/>
</dbReference>